<accession>A0ABR6NCI3</accession>
<protein>
    <recommendedName>
        <fullName evidence="3">Vgr related protein</fullName>
    </recommendedName>
</protein>
<dbReference type="RefSeq" id="WP_184149428.1">
    <property type="nucleotide sequence ID" value="NZ_JACHKA010000001.1"/>
</dbReference>
<evidence type="ECO:0000313" key="2">
    <source>
        <dbReference type="Proteomes" id="UP001138540"/>
    </source>
</evidence>
<keyword evidence="2" id="KW-1185">Reference proteome</keyword>
<evidence type="ECO:0000313" key="1">
    <source>
        <dbReference type="EMBL" id="MBB5984382.1"/>
    </source>
</evidence>
<proteinExistence type="predicted"/>
<name>A0ABR6NCI3_9SPHN</name>
<dbReference type="Proteomes" id="UP001138540">
    <property type="component" value="Unassembled WGS sequence"/>
</dbReference>
<sequence length="172" mass="19233">MADMRVLAAEDDGERSLTAAERALAGAMFGAAIDLDAVRIRRRKWWPFQPRAIVMAPRGHIHFHPQGHSYCACFGEGTLAHQGLFLHEMTHVWQHQRGLNLLLRRHPFCRYGYAFEPGRPFSRYGIEQQAEIVRHVFLMRLGRAVPGAPPLSALEAILPFGQAVSSPSPASV</sequence>
<organism evidence="1 2">
    <name type="scientific">Sphingobium lignivorans</name>
    <dbReference type="NCBI Taxonomy" id="2735886"/>
    <lineage>
        <taxon>Bacteria</taxon>
        <taxon>Pseudomonadati</taxon>
        <taxon>Pseudomonadota</taxon>
        <taxon>Alphaproteobacteria</taxon>
        <taxon>Sphingomonadales</taxon>
        <taxon>Sphingomonadaceae</taxon>
        <taxon>Sphingobium</taxon>
    </lineage>
</organism>
<gene>
    <name evidence="1" type="ORF">HNP60_000356</name>
</gene>
<reference evidence="1 2" key="1">
    <citation type="submission" date="2020-08" db="EMBL/GenBank/DDBJ databases">
        <title>Exploring microbial biodiversity for novel pathways involved in the catabolism of aromatic compounds derived from lignin.</title>
        <authorList>
            <person name="Elkins J."/>
        </authorList>
    </citation>
    <scope>NUCLEOTIDE SEQUENCE [LARGE SCALE GENOMIC DNA]</scope>
    <source>
        <strain evidence="1 2">B1D3A</strain>
    </source>
</reference>
<dbReference type="EMBL" id="JACHKA010000001">
    <property type="protein sequence ID" value="MBB5984382.1"/>
    <property type="molecule type" value="Genomic_DNA"/>
</dbReference>
<comment type="caution">
    <text evidence="1">The sequence shown here is derived from an EMBL/GenBank/DDBJ whole genome shotgun (WGS) entry which is preliminary data.</text>
</comment>
<evidence type="ECO:0008006" key="3">
    <source>
        <dbReference type="Google" id="ProtNLM"/>
    </source>
</evidence>